<dbReference type="Proteomes" id="UP000045782">
    <property type="component" value="Unassembled WGS sequence"/>
</dbReference>
<proteinExistence type="predicted"/>
<reference evidence="5 6" key="1">
    <citation type="submission" date="2015-03" db="EMBL/GenBank/DDBJ databases">
        <authorList>
            <person name="Murphy D."/>
        </authorList>
    </citation>
    <scope>NUCLEOTIDE SEQUENCE [LARGE SCALE GENOMIC DNA]</scope>
    <source>
        <strain evidence="5 6">PAP088</strain>
    </source>
</reference>
<organism evidence="5 6">
    <name type="scientific">Mycobacteroides abscessus</name>
    <dbReference type="NCBI Taxonomy" id="36809"/>
    <lineage>
        <taxon>Bacteria</taxon>
        <taxon>Bacillati</taxon>
        <taxon>Actinomycetota</taxon>
        <taxon>Actinomycetes</taxon>
        <taxon>Mycobacteriales</taxon>
        <taxon>Mycobacteriaceae</taxon>
        <taxon>Mycobacteroides</taxon>
    </lineage>
</organism>
<evidence type="ECO:0000313" key="6">
    <source>
        <dbReference type="Proteomes" id="UP000045782"/>
    </source>
</evidence>
<keyword evidence="4" id="KW-0472">Membrane</keyword>
<evidence type="ECO:0000256" key="3">
    <source>
        <dbReference type="ARBA" id="ARBA00022989"/>
    </source>
</evidence>
<name>A0A0U0ZJT5_9MYCO</name>
<accession>A0A0U0ZJT5</accession>
<evidence type="ECO:0000256" key="1">
    <source>
        <dbReference type="ARBA" id="ARBA00004127"/>
    </source>
</evidence>
<gene>
    <name evidence="5" type="ORF">ERS075579_00787</name>
</gene>
<dbReference type="AlphaFoldDB" id="A0A0U0ZJT5"/>
<dbReference type="PANTHER" id="PTHR31851">
    <property type="entry name" value="FE(2+)/MN(2+) TRANSPORTER PCL1"/>
    <property type="match status" value="1"/>
</dbReference>
<keyword evidence="3" id="KW-1133">Transmembrane helix</keyword>
<evidence type="ECO:0000256" key="4">
    <source>
        <dbReference type="ARBA" id="ARBA00023136"/>
    </source>
</evidence>
<dbReference type="RefSeq" id="WP_016895603.1">
    <property type="nucleotide sequence ID" value="NZ_CSWP01000001.1"/>
</dbReference>
<comment type="subcellular location">
    <subcellularLocation>
        <location evidence="1">Endomembrane system</location>
        <topology evidence="1">Multi-pass membrane protein</topology>
    </subcellularLocation>
</comment>
<evidence type="ECO:0000313" key="5">
    <source>
        <dbReference type="EMBL" id="CPV36476.1"/>
    </source>
</evidence>
<dbReference type="GO" id="GO:0030026">
    <property type="term" value="P:intracellular manganese ion homeostasis"/>
    <property type="evidence" value="ECO:0007669"/>
    <property type="project" value="InterPro"/>
</dbReference>
<keyword evidence="2" id="KW-0812">Transmembrane</keyword>
<dbReference type="GO" id="GO:0012505">
    <property type="term" value="C:endomembrane system"/>
    <property type="evidence" value="ECO:0007669"/>
    <property type="project" value="UniProtKB-SubCell"/>
</dbReference>
<dbReference type="Pfam" id="PF01988">
    <property type="entry name" value="VIT1"/>
    <property type="match status" value="1"/>
</dbReference>
<dbReference type="InterPro" id="IPR008217">
    <property type="entry name" value="Ccc1_fam"/>
</dbReference>
<sequence length="239" mass="24683">MSGDVSHHSGEPHRQNTGSRLNWLRAGVLGANDGIVSTAGMVVGVAAATAERGSIFTAGVAGIAAGAISMALGEYVSVSTQRDTERALLEKERTELRDSPEPELAELAFIYESKGLSPSTARQVATELTAHDAFAAHAEAELHIDPHGLTNPWHAAVSSAVSFLTGAMLPMIAILLPPAAWRIPVTALGVCVALVLTGWISAALGEAGRIRAISRVTFGGLAAMGVTYLIGTLVGHAMS</sequence>
<dbReference type="CDD" id="cd02432">
    <property type="entry name" value="Nodulin-21_like_1"/>
    <property type="match status" value="1"/>
</dbReference>
<protein>
    <submittedName>
        <fullName evidence="5">Integral membrane protein</fullName>
    </submittedName>
</protein>
<dbReference type="GO" id="GO:0005384">
    <property type="term" value="F:manganese ion transmembrane transporter activity"/>
    <property type="evidence" value="ECO:0007669"/>
    <property type="project" value="InterPro"/>
</dbReference>
<evidence type="ECO:0000256" key="2">
    <source>
        <dbReference type="ARBA" id="ARBA00022692"/>
    </source>
</evidence>
<dbReference type="EMBL" id="CSWP01000001">
    <property type="protein sequence ID" value="CPV36476.1"/>
    <property type="molecule type" value="Genomic_DNA"/>
</dbReference>